<accession>A0AAV4MYX1</accession>
<reference evidence="1 2" key="1">
    <citation type="submission" date="2021-06" db="EMBL/GenBank/DDBJ databases">
        <title>Caerostris extrusa draft genome.</title>
        <authorList>
            <person name="Kono N."/>
            <person name="Arakawa K."/>
        </authorList>
    </citation>
    <scope>NUCLEOTIDE SEQUENCE [LARGE SCALE GENOMIC DNA]</scope>
</reference>
<dbReference type="EMBL" id="BPLR01002721">
    <property type="protein sequence ID" value="GIX77119.1"/>
    <property type="molecule type" value="Genomic_DNA"/>
</dbReference>
<gene>
    <name evidence="1" type="ORF">CEXT_102111</name>
</gene>
<sequence>MLSDAVFEIEVSSNEMFSMAVAELPARTSKEHSEIIKLRMTLTGFCNVNSLISGIHPVDGHSFNSLISDLLDFAMSWHPVDGHSFNSWHPVDGHSFHRLTGFCNAMASCRWTLL</sequence>
<protein>
    <submittedName>
        <fullName evidence="1">Uncharacterized protein</fullName>
    </submittedName>
</protein>
<comment type="caution">
    <text evidence="1">The sequence shown here is derived from an EMBL/GenBank/DDBJ whole genome shotgun (WGS) entry which is preliminary data.</text>
</comment>
<evidence type="ECO:0000313" key="2">
    <source>
        <dbReference type="Proteomes" id="UP001054945"/>
    </source>
</evidence>
<evidence type="ECO:0000313" key="1">
    <source>
        <dbReference type="EMBL" id="GIX77119.1"/>
    </source>
</evidence>
<name>A0AAV4MYX1_CAEEX</name>
<keyword evidence="2" id="KW-1185">Reference proteome</keyword>
<dbReference type="AlphaFoldDB" id="A0AAV4MYX1"/>
<proteinExistence type="predicted"/>
<organism evidence="1 2">
    <name type="scientific">Caerostris extrusa</name>
    <name type="common">Bark spider</name>
    <name type="synonym">Caerostris bankana</name>
    <dbReference type="NCBI Taxonomy" id="172846"/>
    <lineage>
        <taxon>Eukaryota</taxon>
        <taxon>Metazoa</taxon>
        <taxon>Ecdysozoa</taxon>
        <taxon>Arthropoda</taxon>
        <taxon>Chelicerata</taxon>
        <taxon>Arachnida</taxon>
        <taxon>Araneae</taxon>
        <taxon>Araneomorphae</taxon>
        <taxon>Entelegynae</taxon>
        <taxon>Araneoidea</taxon>
        <taxon>Araneidae</taxon>
        <taxon>Caerostris</taxon>
    </lineage>
</organism>
<dbReference type="Proteomes" id="UP001054945">
    <property type="component" value="Unassembled WGS sequence"/>
</dbReference>